<dbReference type="Pfam" id="PF14291">
    <property type="entry name" value="DUF4371"/>
    <property type="match status" value="1"/>
</dbReference>
<organism evidence="3 4">
    <name type="scientific">Miscanthus lutarioriparius</name>
    <dbReference type="NCBI Taxonomy" id="422564"/>
    <lineage>
        <taxon>Eukaryota</taxon>
        <taxon>Viridiplantae</taxon>
        <taxon>Streptophyta</taxon>
        <taxon>Embryophyta</taxon>
        <taxon>Tracheophyta</taxon>
        <taxon>Spermatophyta</taxon>
        <taxon>Magnoliopsida</taxon>
        <taxon>Liliopsida</taxon>
        <taxon>Poales</taxon>
        <taxon>Poaceae</taxon>
        <taxon>PACMAD clade</taxon>
        <taxon>Panicoideae</taxon>
        <taxon>Andropogonodae</taxon>
        <taxon>Andropogoneae</taxon>
        <taxon>Saccharinae</taxon>
        <taxon>Miscanthus</taxon>
    </lineage>
</organism>
<keyword evidence="4" id="KW-1185">Reference proteome</keyword>
<evidence type="ECO:0000259" key="2">
    <source>
        <dbReference type="SMART" id="SM00597"/>
    </source>
</evidence>
<dbReference type="SMART" id="SM00597">
    <property type="entry name" value="ZnF_TTF"/>
    <property type="match status" value="1"/>
</dbReference>
<feature type="region of interest" description="Disordered" evidence="1">
    <location>
        <begin position="110"/>
        <end position="129"/>
    </location>
</feature>
<reference evidence="3" key="1">
    <citation type="submission" date="2020-10" db="EMBL/GenBank/DDBJ databases">
        <authorList>
            <person name="Han B."/>
            <person name="Lu T."/>
            <person name="Zhao Q."/>
            <person name="Huang X."/>
            <person name="Zhao Y."/>
        </authorList>
    </citation>
    <scope>NUCLEOTIDE SEQUENCE</scope>
</reference>
<proteinExistence type="predicted"/>
<feature type="region of interest" description="Disordered" evidence="1">
    <location>
        <begin position="60"/>
        <end position="103"/>
    </location>
</feature>
<dbReference type="PANTHER" id="PTHR45749:SF37">
    <property type="entry name" value="OS05G0311600 PROTEIN"/>
    <property type="match status" value="1"/>
</dbReference>
<evidence type="ECO:0000256" key="1">
    <source>
        <dbReference type="SAM" id="MobiDB-lite"/>
    </source>
</evidence>
<feature type="domain" description="TTF-type" evidence="2">
    <location>
        <begin position="185"/>
        <end position="285"/>
    </location>
</feature>
<dbReference type="InterPro" id="IPR012337">
    <property type="entry name" value="RNaseH-like_sf"/>
</dbReference>
<accession>A0A811NNF6</accession>
<name>A0A811NNF6_9POAL</name>
<dbReference type="AlphaFoldDB" id="A0A811NNF6"/>
<feature type="compositionally biased region" description="Acidic residues" evidence="1">
    <location>
        <begin position="110"/>
        <end position="124"/>
    </location>
</feature>
<gene>
    <name evidence="3" type="ORF">NCGR_LOCUS19242</name>
</gene>
<dbReference type="Proteomes" id="UP000604825">
    <property type="component" value="Unassembled WGS sequence"/>
</dbReference>
<sequence>MGNRAETSAEFCSIPMVIQQVLCHVDYFLKRSITQIISQKAKGVNRQEYLVSIARSTSENVQQPWHRQADAAMPQPSKLRQREQEAAVSNELDDSEPQRQEVQEEAIGIAEEEDTEGAEAEEEENQRNEHIMFRGIEFLERDPASRPQIWQYPNDQRDQVRRAYLQLGPMQPLLKKYKTSGPQEHQRRFNYIWFSQFPSWLEYSESSGRAYCFFSFLCSKNIKKRGGFDVFTAQGFDNWKKVNDGKKCGFLVHVGSTPCSQHNNAVRECQAILNQPNHIENILEEVTDREKERNRLRLRTSIAVVKLLTFQSCAFRGRDETPQSKNRGNFIEMLKLLTELNPEIASVILENAPKYCKYTSPDIQKEILSIFAMKVRKHIHEEIGDAKFSILVDETCDVAKREQMALVFRFVDINGVLQERFFDLIHVKNTKALTLKEKLCTVLSKYGFDIQNLRGQGYDDASNMKGELNGLQALFLRECPYAYYVHCYAHRLQLALVAAAKDVVPVTQFFQHILFIVNTVDSSSKCHDELHDAQMVELARLLAVDELETGQGENQIRSLRRPRETRWSSHLGSISSLMNMFKAVSSVLHNLAADSTAGANRANGDTSFKYLTSFEFVFVLCMMREMLEITEQLGQALQKKSQDIVNDIRLVQTTKVLLEKMRSDDGCETFFCQIVEFCMNHDILIPNMEETYILRGGRARRHYTTSNHRST</sequence>
<comment type="caution">
    <text evidence="3">The sequence shown here is derived from an EMBL/GenBank/DDBJ whole genome shotgun (WGS) entry which is preliminary data.</text>
</comment>
<evidence type="ECO:0000313" key="4">
    <source>
        <dbReference type="Proteomes" id="UP000604825"/>
    </source>
</evidence>
<evidence type="ECO:0000313" key="3">
    <source>
        <dbReference type="EMBL" id="CAD6228455.1"/>
    </source>
</evidence>
<dbReference type="EMBL" id="CAJGYO010000005">
    <property type="protein sequence ID" value="CAD6228455.1"/>
    <property type="molecule type" value="Genomic_DNA"/>
</dbReference>
<dbReference type="OrthoDB" id="662465at2759"/>
<dbReference type="InterPro" id="IPR006580">
    <property type="entry name" value="Znf_TTF"/>
</dbReference>
<dbReference type="InterPro" id="IPR025398">
    <property type="entry name" value="DUF4371"/>
</dbReference>
<dbReference type="PANTHER" id="PTHR45749">
    <property type="match status" value="1"/>
</dbReference>
<dbReference type="SUPFAM" id="SSF53098">
    <property type="entry name" value="Ribonuclease H-like"/>
    <property type="match status" value="1"/>
</dbReference>
<protein>
    <recommendedName>
        <fullName evidence="2">TTF-type domain-containing protein</fullName>
    </recommendedName>
</protein>